<keyword evidence="4 9" id="KW-0285">Flavoprotein</keyword>
<dbReference type="CDD" id="cd00537">
    <property type="entry name" value="MTHFR"/>
    <property type="match status" value="1"/>
</dbReference>
<dbReference type="InterPro" id="IPR003171">
    <property type="entry name" value="Mehydrof_redctse-like"/>
</dbReference>
<proteinExistence type="inferred from homology"/>
<keyword evidence="5 9" id="KW-0274">FAD</keyword>
<evidence type="ECO:0000256" key="1">
    <source>
        <dbReference type="ARBA" id="ARBA00001974"/>
    </source>
</evidence>
<evidence type="ECO:0000313" key="10">
    <source>
        <dbReference type="EMBL" id="MDF1612859.1"/>
    </source>
</evidence>
<dbReference type="PANTHER" id="PTHR45754:SF3">
    <property type="entry name" value="METHYLENETETRAHYDROFOLATE REDUCTASE (NADPH)"/>
    <property type="match status" value="1"/>
</dbReference>
<comment type="pathway">
    <text evidence="7">Amino-acid biosynthesis; L-methionine biosynthesis via de novo pathway.</text>
</comment>
<evidence type="ECO:0000256" key="5">
    <source>
        <dbReference type="ARBA" id="ARBA00022827"/>
    </source>
</evidence>
<evidence type="ECO:0000313" key="11">
    <source>
        <dbReference type="Proteomes" id="UP001221302"/>
    </source>
</evidence>
<dbReference type="RefSeq" id="WP_321536630.1">
    <property type="nucleotide sequence ID" value="NZ_JARGDL010000020.1"/>
</dbReference>
<comment type="caution">
    <text evidence="10">The sequence shown here is derived from an EMBL/GenBank/DDBJ whole genome shotgun (WGS) entry which is preliminary data.</text>
</comment>
<dbReference type="GO" id="GO:0035999">
    <property type="term" value="P:tetrahydrofolate interconversion"/>
    <property type="evidence" value="ECO:0007669"/>
    <property type="project" value="TreeGrafter"/>
</dbReference>
<gene>
    <name evidence="10" type="ORF">P0M35_11910</name>
</gene>
<evidence type="ECO:0000256" key="4">
    <source>
        <dbReference type="ARBA" id="ARBA00022630"/>
    </source>
</evidence>
<comment type="similarity">
    <text evidence="3 9">Belongs to the methylenetetrahydrofolate reductase family.</text>
</comment>
<comment type="cofactor">
    <cofactor evidence="1 9">
        <name>FAD</name>
        <dbReference type="ChEBI" id="CHEBI:57692"/>
    </cofactor>
</comment>
<dbReference type="InterPro" id="IPR029041">
    <property type="entry name" value="FAD-linked_oxidoreductase-like"/>
</dbReference>
<keyword evidence="6 9" id="KW-0560">Oxidoreductase</keyword>
<dbReference type="AlphaFoldDB" id="A0AAE3P1Z5"/>
<keyword evidence="11" id="KW-1185">Reference proteome</keyword>
<evidence type="ECO:0000256" key="9">
    <source>
        <dbReference type="RuleBase" id="RU003862"/>
    </source>
</evidence>
<protein>
    <recommendedName>
        <fullName evidence="9">Methylenetetrahydrofolate reductase</fullName>
    </recommendedName>
</protein>
<dbReference type="Gene3D" id="3.20.20.220">
    <property type="match status" value="1"/>
</dbReference>
<sequence>MKVIEHLEKANNTLISFEIIPPKRGGNVKQLLQVLDDLVKYNPPFIDITSHAAEVMYEETPDGSLQMKVKRKRPGTLGLCALIQNKYNIDAVPHVLCSGFTREETEDFLIEIHYLGIDNVLVVRGDDHAYKKPLKFGRSANEYAIDLVKQIVDLNNGKYIEDGLLDAEPMDICIGVGGYPEKHFEAPNINIDIKHTKEKVDAGASYIVTQMFFSNKFFYEYVNQCRKSGINVPIIPGLKVITSKAQIKSLPKNFYIDIPNELAEEIEKAKPEHVVDIGVEWAFKQVEDLLNNNAPAIHFYVMQNSTPIKYLMKKINL</sequence>
<evidence type="ECO:0000256" key="6">
    <source>
        <dbReference type="ARBA" id="ARBA00023002"/>
    </source>
</evidence>
<dbReference type="GO" id="GO:0009086">
    <property type="term" value="P:methionine biosynthetic process"/>
    <property type="evidence" value="ECO:0007669"/>
    <property type="project" value="TreeGrafter"/>
</dbReference>
<comment type="catalytic activity">
    <reaction evidence="8">
        <text>(6S)-5-methyl-5,6,7,8-tetrahydrofolate + NAD(+) = (6R)-5,10-methylene-5,6,7,8-tetrahydrofolate + NADH + H(+)</text>
        <dbReference type="Rhea" id="RHEA:19821"/>
        <dbReference type="ChEBI" id="CHEBI:15378"/>
        <dbReference type="ChEBI" id="CHEBI:15636"/>
        <dbReference type="ChEBI" id="CHEBI:18608"/>
        <dbReference type="ChEBI" id="CHEBI:57540"/>
        <dbReference type="ChEBI" id="CHEBI:57945"/>
        <dbReference type="EC" id="1.5.1.54"/>
    </reaction>
    <physiologicalReaction direction="right-to-left" evidence="8">
        <dbReference type="Rhea" id="RHEA:19823"/>
    </physiologicalReaction>
</comment>
<evidence type="ECO:0000256" key="7">
    <source>
        <dbReference type="ARBA" id="ARBA00034478"/>
    </source>
</evidence>
<accession>A0AAE3P1Z5</accession>
<dbReference type="EMBL" id="JARGDL010000020">
    <property type="protein sequence ID" value="MDF1612859.1"/>
    <property type="molecule type" value="Genomic_DNA"/>
</dbReference>
<dbReference type="PANTHER" id="PTHR45754">
    <property type="entry name" value="METHYLENETETRAHYDROFOLATE REDUCTASE"/>
    <property type="match status" value="1"/>
</dbReference>
<dbReference type="SUPFAM" id="SSF51730">
    <property type="entry name" value="FAD-linked oxidoreductase"/>
    <property type="match status" value="1"/>
</dbReference>
<comment type="pathway">
    <text evidence="2 9">One-carbon metabolism; tetrahydrofolate interconversion.</text>
</comment>
<evidence type="ECO:0000256" key="8">
    <source>
        <dbReference type="ARBA" id="ARBA00048628"/>
    </source>
</evidence>
<organism evidence="10 11">
    <name type="scientific">Stygiobacter electus</name>
    <dbReference type="NCBI Taxonomy" id="3032292"/>
    <lineage>
        <taxon>Bacteria</taxon>
        <taxon>Pseudomonadati</taxon>
        <taxon>Ignavibacteriota</taxon>
        <taxon>Ignavibacteria</taxon>
        <taxon>Ignavibacteriales</taxon>
        <taxon>Melioribacteraceae</taxon>
        <taxon>Stygiobacter</taxon>
    </lineage>
</organism>
<dbReference type="GO" id="GO:0106312">
    <property type="term" value="F:methylenetetrahydrofolate reductase (NADH) activity"/>
    <property type="evidence" value="ECO:0007669"/>
    <property type="project" value="UniProtKB-EC"/>
</dbReference>
<evidence type="ECO:0000256" key="3">
    <source>
        <dbReference type="ARBA" id="ARBA00006743"/>
    </source>
</evidence>
<dbReference type="GO" id="GO:0005829">
    <property type="term" value="C:cytosol"/>
    <property type="evidence" value="ECO:0007669"/>
    <property type="project" value="TreeGrafter"/>
</dbReference>
<name>A0AAE3P1Z5_9BACT</name>
<evidence type="ECO:0000256" key="2">
    <source>
        <dbReference type="ARBA" id="ARBA00004777"/>
    </source>
</evidence>
<dbReference type="Proteomes" id="UP001221302">
    <property type="component" value="Unassembled WGS sequence"/>
</dbReference>
<dbReference type="Pfam" id="PF02219">
    <property type="entry name" value="MTHFR"/>
    <property type="match status" value="1"/>
</dbReference>
<dbReference type="GO" id="GO:0071949">
    <property type="term" value="F:FAD binding"/>
    <property type="evidence" value="ECO:0007669"/>
    <property type="project" value="TreeGrafter"/>
</dbReference>
<reference evidence="10" key="1">
    <citation type="submission" date="2023-03" db="EMBL/GenBank/DDBJ databases">
        <title>Stygiobacter electus gen. nov., sp. nov., facultatively anaerobic thermotolerant bacterium of the class Ignavibacteria from a well of Yessentuki mineral water deposit.</title>
        <authorList>
            <person name="Podosokorskaya O.A."/>
            <person name="Elcheninov A.G."/>
            <person name="Petrova N.F."/>
            <person name="Zavarzina D.G."/>
            <person name="Kublanov I.V."/>
            <person name="Merkel A.Y."/>
        </authorList>
    </citation>
    <scope>NUCLEOTIDE SEQUENCE</scope>
    <source>
        <strain evidence="10">09-Me</strain>
    </source>
</reference>